<feature type="region of interest" description="Disordered" evidence="1">
    <location>
        <begin position="1"/>
        <end position="45"/>
    </location>
</feature>
<dbReference type="InterPro" id="IPR001387">
    <property type="entry name" value="Cro/C1-type_HTH"/>
</dbReference>
<organism evidence="3 4">
    <name type="scientific">Streptomyces coryli</name>
    <dbReference type="NCBI Taxonomy" id="1128680"/>
    <lineage>
        <taxon>Bacteria</taxon>
        <taxon>Bacillati</taxon>
        <taxon>Actinomycetota</taxon>
        <taxon>Actinomycetes</taxon>
        <taxon>Kitasatosporales</taxon>
        <taxon>Streptomycetaceae</taxon>
        <taxon>Streptomyces</taxon>
    </lineage>
</organism>
<comment type="caution">
    <text evidence="3">The sequence shown here is derived from an EMBL/GenBank/DDBJ whole genome shotgun (WGS) entry which is preliminary data.</text>
</comment>
<name>A0A6G4U5N2_9ACTN</name>
<evidence type="ECO:0000313" key="3">
    <source>
        <dbReference type="EMBL" id="NGN67545.1"/>
    </source>
</evidence>
<evidence type="ECO:0000313" key="4">
    <source>
        <dbReference type="Proteomes" id="UP000481583"/>
    </source>
</evidence>
<dbReference type="Proteomes" id="UP000481583">
    <property type="component" value="Unassembled WGS sequence"/>
</dbReference>
<sequence>MNDQGQASQGGQGSELGRYLRAKRAAVQPEDVGLPPGTGRRRTPGLRREELATLAGVSIDYYTRLERGRETNPSPAVVDALADVLQLSDDAYDHLRTLAEAGSRGPRADRRRKEPARSLRPGIRQLLETLRPSPAYVVTRTNDLIAANPAGLRLYHGLADWPASRRNMTRYLFLHPAAREVFTDWADLLPGSVAHLRALAGADPVAPELTQLVGELAVKSKEFARLWERYEVCARSSGTKRFRHPEVGAMSLNYEQMTLARTDGQRLIVYQATPGSPDHDALVLLDMASSTAASESETALG</sequence>
<feature type="compositionally biased region" description="Basic and acidic residues" evidence="1">
    <location>
        <begin position="106"/>
        <end position="117"/>
    </location>
</feature>
<evidence type="ECO:0000259" key="2">
    <source>
        <dbReference type="PROSITE" id="PS50943"/>
    </source>
</evidence>
<dbReference type="CDD" id="cd00093">
    <property type="entry name" value="HTH_XRE"/>
    <property type="match status" value="1"/>
</dbReference>
<dbReference type="AlphaFoldDB" id="A0A6G4U5N2"/>
<feature type="domain" description="HTH cro/C1-type" evidence="2">
    <location>
        <begin position="45"/>
        <end position="92"/>
    </location>
</feature>
<dbReference type="SUPFAM" id="SSF47413">
    <property type="entry name" value="lambda repressor-like DNA-binding domains"/>
    <property type="match status" value="1"/>
</dbReference>
<keyword evidence="4" id="KW-1185">Reference proteome</keyword>
<feature type="region of interest" description="Disordered" evidence="1">
    <location>
        <begin position="99"/>
        <end position="118"/>
    </location>
</feature>
<dbReference type="InterPro" id="IPR010982">
    <property type="entry name" value="Lambda_DNA-bd_dom_sf"/>
</dbReference>
<dbReference type="Gene3D" id="3.30.450.180">
    <property type="match status" value="1"/>
</dbReference>
<dbReference type="GO" id="GO:0003677">
    <property type="term" value="F:DNA binding"/>
    <property type="evidence" value="ECO:0007669"/>
    <property type="project" value="InterPro"/>
</dbReference>
<dbReference type="Pfam" id="PF17765">
    <property type="entry name" value="MLTR_LBD"/>
    <property type="match status" value="1"/>
</dbReference>
<dbReference type="PANTHER" id="PTHR35010:SF2">
    <property type="entry name" value="BLL4672 PROTEIN"/>
    <property type="match status" value="1"/>
</dbReference>
<accession>A0A6G4U5N2</accession>
<dbReference type="RefSeq" id="WP_165240838.1">
    <property type="nucleotide sequence ID" value="NZ_JAAKZV010000148.1"/>
</dbReference>
<proteinExistence type="predicted"/>
<dbReference type="EMBL" id="JAAKZV010000148">
    <property type="protein sequence ID" value="NGN67545.1"/>
    <property type="molecule type" value="Genomic_DNA"/>
</dbReference>
<gene>
    <name evidence="3" type="ORF">G5C51_27020</name>
</gene>
<protein>
    <submittedName>
        <fullName evidence="3">Helix-turn-helix transcriptional regulator</fullName>
    </submittedName>
</protein>
<dbReference type="Pfam" id="PF13560">
    <property type="entry name" value="HTH_31"/>
    <property type="match status" value="1"/>
</dbReference>
<dbReference type="InterPro" id="IPR041413">
    <property type="entry name" value="MLTR_LBD"/>
</dbReference>
<dbReference type="Gene3D" id="1.10.260.40">
    <property type="entry name" value="lambda repressor-like DNA-binding domains"/>
    <property type="match status" value="1"/>
</dbReference>
<dbReference type="PROSITE" id="PS50943">
    <property type="entry name" value="HTH_CROC1"/>
    <property type="match status" value="1"/>
</dbReference>
<evidence type="ECO:0000256" key="1">
    <source>
        <dbReference type="SAM" id="MobiDB-lite"/>
    </source>
</evidence>
<dbReference type="SMART" id="SM00530">
    <property type="entry name" value="HTH_XRE"/>
    <property type="match status" value="1"/>
</dbReference>
<reference evidence="3 4" key="1">
    <citation type="submission" date="2020-02" db="EMBL/GenBank/DDBJ databases">
        <title>Whole-genome analyses of novel actinobacteria.</title>
        <authorList>
            <person name="Sahin N."/>
        </authorList>
    </citation>
    <scope>NUCLEOTIDE SEQUENCE [LARGE SCALE GENOMIC DNA]</scope>
    <source>
        <strain evidence="3 4">A7024</strain>
    </source>
</reference>
<dbReference type="PANTHER" id="PTHR35010">
    <property type="entry name" value="BLL4672 PROTEIN-RELATED"/>
    <property type="match status" value="1"/>
</dbReference>